<name>A0AAV1RHP4_9ROSI</name>
<sequence>MGRKNGCHDVHRLAKGVLQGMAMVISNELAPTQPRVNESFLRFSVKELSSQLRLDFGRSTVYDD</sequence>
<dbReference type="Proteomes" id="UP001314170">
    <property type="component" value="Unassembled WGS sequence"/>
</dbReference>
<comment type="caution">
    <text evidence="1">The sequence shown here is derived from an EMBL/GenBank/DDBJ whole genome shotgun (WGS) entry which is preliminary data.</text>
</comment>
<gene>
    <name evidence="1" type="ORF">DCAF_LOCUS9868</name>
</gene>
<evidence type="ECO:0000313" key="1">
    <source>
        <dbReference type="EMBL" id="CAK7334341.1"/>
    </source>
</evidence>
<accession>A0AAV1RHP4</accession>
<reference evidence="1 2" key="1">
    <citation type="submission" date="2024-01" db="EMBL/GenBank/DDBJ databases">
        <authorList>
            <person name="Waweru B."/>
        </authorList>
    </citation>
    <scope>NUCLEOTIDE SEQUENCE [LARGE SCALE GENOMIC DNA]</scope>
</reference>
<proteinExistence type="predicted"/>
<evidence type="ECO:0000313" key="2">
    <source>
        <dbReference type="Proteomes" id="UP001314170"/>
    </source>
</evidence>
<organism evidence="1 2">
    <name type="scientific">Dovyalis caffra</name>
    <dbReference type="NCBI Taxonomy" id="77055"/>
    <lineage>
        <taxon>Eukaryota</taxon>
        <taxon>Viridiplantae</taxon>
        <taxon>Streptophyta</taxon>
        <taxon>Embryophyta</taxon>
        <taxon>Tracheophyta</taxon>
        <taxon>Spermatophyta</taxon>
        <taxon>Magnoliopsida</taxon>
        <taxon>eudicotyledons</taxon>
        <taxon>Gunneridae</taxon>
        <taxon>Pentapetalae</taxon>
        <taxon>rosids</taxon>
        <taxon>fabids</taxon>
        <taxon>Malpighiales</taxon>
        <taxon>Salicaceae</taxon>
        <taxon>Flacourtieae</taxon>
        <taxon>Dovyalis</taxon>
    </lineage>
</organism>
<protein>
    <submittedName>
        <fullName evidence="1">Uncharacterized protein</fullName>
    </submittedName>
</protein>
<dbReference type="AlphaFoldDB" id="A0AAV1RHP4"/>
<keyword evidence="2" id="KW-1185">Reference proteome</keyword>
<dbReference type="EMBL" id="CAWUPB010000950">
    <property type="protein sequence ID" value="CAK7334341.1"/>
    <property type="molecule type" value="Genomic_DNA"/>
</dbReference>